<dbReference type="PANTHER" id="PTHR22878">
    <property type="entry name" value="DYNEIN HEAVY CHAIN 6, AXONEMAL-LIKE-RELATED"/>
    <property type="match status" value="1"/>
</dbReference>
<dbReference type="Pfam" id="PF03028">
    <property type="entry name" value="Dynein_heavy"/>
    <property type="match status" value="1"/>
</dbReference>
<dbReference type="FunFam" id="3.40.50.300:FF:000362">
    <property type="entry name" value="Dynein, axonemal, heavy chain 6"/>
    <property type="match status" value="1"/>
</dbReference>
<keyword evidence="14" id="KW-0206">Cytoskeleton</keyword>
<dbReference type="FunFam" id="3.40.50.300:FF:001328">
    <property type="entry name" value="Dynein heavy chain 6, axonemal"/>
    <property type="match status" value="1"/>
</dbReference>
<dbReference type="PANTHER" id="PTHR22878:SF70">
    <property type="entry name" value="DYNEIN HEAVY CHAIN 2, AXONEMAL"/>
    <property type="match status" value="1"/>
</dbReference>
<feature type="region of interest" description="Disordered" evidence="17">
    <location>
        <begin position="1"/>
        <end position="27"/>
    </location>
</feature>
<dbReference type="Gene3D" id="3.20.180.20">
    <property type="entry name" value="Dynein heavy chain, N-terminal domain 2"/>
    <property type="match status" value="1"/>
</dbReference>
<dbReference type="InterPro" id="IPR013602">
    <property type="entry name" value="Dynein_heavy_linker"/>
</dbReference>
<evidence type="ECO:0000259" key="21">
    <source>
        <dbReference type="Pfam" id="PF12777"/>
    </source>
</evidence>
<comment type="similarity">
    <text evidence="3">Belongs to the dynein heavy chain family.</text>
</comment>
<feature type="domain" description="Dynein heavy chain hydrolytic ATP-binding dynein motor region" evidence="20">
    <location>
        <begin position="1258"/>
        <end position="1584"/>
    </location>
</feature>
<evidence type="ECO:0000256" key="10">
    <source>
        <dbReference type="ARBA" id="ARBA00023017"/>
    </source>
</evidence>
<keyword evidence="8" id="KW-0067">ATP-binding</keyword>
<dbReference type="InterPro" id="IPR024317">
    <property type="entry name" value="Dynein_heavy_chain_D4_dom"/>
</dbReference>
<dbReference type="FunFam" id="3.10.490.20:FF:000001">
    <property type="entry name" value="dynein heavy chain 7, axonemal"/>
    <property type="match status" value="1"/>
</dbReference>
<evidence type="ECO:0000256" key="13">
    <source>
        <dbReference type="ARBA" id="ARBA00023175"/>
    </source>
</evidence>
<dbReference type="InterPro" id="IPR041658">
    <property type="entry name" value="AAA_lid_11"/>
</dbReference>
<dbReference type="Pfam" id="PF12781">
    <property type="entry name" value="AAA_9"/>
    <property type="match status" value="1"/>
</dbReference>
<feature type="domain" description="Dynein heavy chain coiled coil stalk" evidence="21">
    <location>
        <begin position="2256"/>
        <end position="2556"/>
    </location>
</feature>
<evidence type="ECO:0000256" key="12">
    <source>
        <dbReference type="ARBA" id="ARBA00023069"/>
    </source>
</evidence>
<dbReference type="Gene3D" id="1.20.58.1120">
    <property type="match status" value="1"/>
</dbReference>
<dbReference type="InterPro" id="IPR041228">
    <property type="entry name" value="Dynein_C"/>
</dbReference>
<dbReference type="EMBL" id="CAKXAJ010025465">
    <property type="protein sequence ID" value="CAH2239898.1"/>
    <property type="molecule type" value="Genomic_DNA"/>
</dbReference>
<dbReference type="Pfam" id="PF12777">
    <property type="entry name" value="MT"/>
    <property type="match status" value="1"/>
</dbReference>
<evidence type="ECO:0000313" key="28">
    <source>
        <dbReference type="Proteomes" id="UP000838756"/>
    </source>
</evidence>
<feature type="compositionally biased region" description="Basic residues" evidence="17">
    <location>
        <begin position="1"/>
        <end position="11"/>
    </location>
</feature>
<evidence type="ECO:0000256" key="14">
    <source>
        <dbReference type="ARBA" id="ARBA00023212"/>
    </source>
</evidence>
<dbReference type="Proteomes" id="UP000838756">
    <property type="component" value="Unassembled WGS sequence"/>
</dbReference>
<dbReference type="FunFam" id="3.40.50.300:FF:001145">
    <property type="entry name" value="Putative dynein heavy chain"/>
    <property type="match status" value="1"/>
</dbReference>
<reference evidence="27" key="1">
    <citation type="submission" date="2022-03" db="EMBL/GenBank/DDBJ databases">
        <authorList>
            <person name="Lindestad O."/>
        </authorList>
    </citation>
    <scope>NUCLEOTIDE SEQUENCE</scope>
</reference>
<comment type="subcellular location">
    <subcellularLocation>
        <location evidence="1">Cell projection</location>
        <location evidence="1">Cilium</location>
        <location evidence="1">Flagellum</location>
    </subcellularLocation>
    <subcellularLocation>
        <location evidence="2">Cytoplasm</location>
        <location evidence="2">Cytoskeleton</location>
        <location evidence="2">Cilium axoneme</location>
    </subcellularLocation>
</comment>
<keyword evidence="6" id="KW-0677">Repeat</keyword>
<dbReference type="Gene3D" id="6.10.140.1060">
    <property type="match status" value="1"/>
</dbReference>
<dbReference type="Gene3D" id="1.10.287.2620">
    <property type="match status" value="1"/>
</dbReference>
<dbReference type="FunFam" id="3.20.180.20:FF:000003">
    <property type="entry name" value="Dynein heavy chain 12, axonemal"/>
    <property type="match status" value="1"/>
</dbReference>
<dbReference type="FunFam" id="1.10.8.720:FF:000001">
    <property type="entry name" value="dynein heavy chain 7, axonemal"/>
    <property type="match status" value="1"/>
</dbReference>
<dbReference type="FunFam" id="1.20.58.1120:FF:000005">
    <property type="entry name" value="Dynein, axonemal, heavy chain 12"/>
    <property type="match status" value="1"/>
</dbReference>
<dbReference type="InterPro" id="IPR041466">
    <property type="entry name" value="Dynein_AAA5_ext"/>
</dbReference>
<keyword evidence="9" id="KW-0282">Flagellum</keyword>
<accession>A0A8S4RTL8</accession>
<dbReference type="FunFam" id="1.20.920.20:FF:000006">
    <property type="entry name" value="Dynein, axonemal, heavy chain 6"/>
    <property type="match status" value="1"/>
</dbReference>
<evidence type="ECO:0000256" key="17">
    <source>
        <dbReference type="SAM" id="MobiDB-lite"/>
    </source>
</evidence>
<keyword evidence="10" id="KW-0243">Dynein</keyword>
<evidence type="ECO:0000259" key="20">
    <source>
        <dbReference type="Pfam" id="PF12774"/>
    </source>
</evidence>
<keyword evidence="5" id="KW-0493">Microtubule</keyword>
<dbReference type="GO" id="GO:0031514">
    <property type="term" value="C:motile cilium"/>
    <property type="evidence" value="ECO:0007669"/>
    <property type="project" value="UniProtKB-SubCell"/>
</dbReference>
<dbReference type="InterPro" id="IPR043157">
    <property type="entry name" value="Dynein_AAA1S"/>
</dbReference>
<dbReference type="SUPFAM" id="SSF52540">
    <property type="entry name" value="P-loop containing nucleoside triphosphate hydrolases"/>
    <property type="match status" value="3"/>
</dbReference>
<keyword evidence="28" id="KW-1185">Reference proteome</keyword>
<evidence type="ECO:0000256" key="4">
    <source>
        <dbReference type="ARBA" id="ARBA00022490"/>
    </source>
</evidence>
<dbReference type="GO" id="GO:0051959">
    <property type="term" value="F:dynein light intermediate chain binding"/>
    <property type="evidence" value="ECO:0007669"/>
    <property type="project" value="InterPro"/>
</dbReference>
<gene>
    <name evidence="27" type="primary">jg2633</name>
    <name evidence="27" type="ORF">PAEG_LOCUS16534</name>
</gene>
<dbReference type="InterPro" id="IPR026983">
    <property type="entry name" value="DHC"/>
</dbReference>
<dbReference type="Pfam" id="PF12780">
    <property type="entry name" value="AAA_8"/>
    <property type="match status" value="1"/>
</dbReference>
<evidence type="ECO:0000256" key="1">
    <source>
        <dbReference type="ARBA" id="ARBA00004230"/>
    </source>
</evidence>
<dbReference type="OrthoDB" id="10251809at2759"/>
<comment type="caution">
    <text evidence="27">The sequence shown here is derived from an EMBL/GenBank/DDBJ whole genome shotgun (WGS) entry which is preliminary data.</text>
</comment>
<dbReference type="Gene3D" id="3.10.490.20">
    <property type="match status" value="1"/>
</dbReference>
<organism evidence="27 28">
    <name type="scientific">Pararge aegeria aegeria</name>
    <dbReference type="NCBI Taxonomy" id="348720"/>
    <lineage>
        <taxon>Eukaryota</taxon>
        <taxon>Metazoa</taxon>
        <taxon>Ecdysozoa</taxon>
        <taxon>Arthropoda</taxon>
        <taxon>Hexapoda</taxon>
        <taxon>Insecta</taxon>
        <taxon>Pterygota</taxon>
        <taxon>Neoptera</taxon>
        <taxon>Endopterygota</taxon>
        <taxon>Lepidoptera</taxon>
        <taxon>Glossata</taxon>
        <taxon>Ditrysia</taxon>
        <taxon>Papilionoidea</taxon>
        <taxon>Nymphalidae</taxon>
        <taxon>Satyrinae</taxon>
        <taxon>Satyrini</taxon>
        <taxon>Parargina</taxon>
        <taxon>Pararge</taxon>
    </lineage>
</organism>
<evidence type="ECO:0000256" key="7">
    <source>
        <dbReference type="ARBA" id="ARBA00022741"/>
    </source>
</evidence>
<feature type="domain" description="Dynein heavy chain ATP-binding dynein motor region" evidence="23">
    <location>
        <begin position="2585"/>
        <end position="2805"/>
    </location>
</feature>
<dbReference type="Gene3D" id="1.10.8.1220">
    <property type="match status" value="1"/>
</dbReference>
<evidence type="ECO:0000256" key="9">
    <source>
        <dbReference type="ARBA" id="ARBA00022846"/>
    </source>
</evidence>
<dbReference type="FunFam" id="1.10.8.1220:FF:000001">
    <property type="entry name" value="Dynein axonemal heavy chain 5"/>
    <property type="match status" value="1"/>
</dbReference>
<dbReference type="FunFam" id="1.10.287.2620:FF:000002">
    <property type="entry name" value="Dynein heavy chain 2, axonemal"/>
    <property type="match status" value="1"/>
</dbReference>
<dbReference type="FunFam" id="1.20.140.100:FF:000004">
    <property type="entry name" value="Dynein axonemal heavy chain 6"/>
    <property type="match status" value="1"/>
</dbReference>
<evidence type="ECO:0000256" key="15">
    <source>
        <dbReference type="ARBA" id="ARBA00023273"/>
    </source>
</evidence>
<dbReference type="Pfam" id="PF18198">
    <property type="entry name" value="AAA_lid_11"/>
    <property type="match status" value="1"/>
</dbReference>
<evidence type="ECO:0000313" key="27">
    <source>
        <dbReference type="EMBL" id="CAH2239898.1"/>
    </source>
</evidence>
<dbReference type="InterPro" id="IPR035699">
    <property type="entry name" value="AAA_6"/>
</dbReference>
<evidence type="ECO:0000259" key="22">
    <source>
        <dbReference type="Pfam" id="PF12780"/>
    </source>
</evidence>
<evidence type="ECO:0000259" key="18">
    <source>
        <dbReference type="Pfam" id="PF03028"/>
    </source>
</evidence>
<name>A0A8S4RTL8_9NEOP</name>
<evidence type="ECO:0000256" key="8">
    <source>
        <dbReference type="ARBA" id="ARBA00022840"/>
    </source>
</evidence>
<dbReference type="InterPro" id="IPR027417">
    <property type="entry name" value="P-loop_NTPase"/>
</dbReference>
<dbReference type="GO" id="GO:0007018">
    <property type="term" value="P:microtubule-based movement"/>
    <property type="evidence" value="ECO:0007669"/>
    <property type="project" value="InterPro"/>
</dbReference>
<dbReference type="FunFam" id="3.40.50.300:FF:000044">
    <property type="entry name" value="Dynein heavy chain 5, axonemal"/>
    <property type="match status" value="1"/>
</dbReference>
<dbReference type="Gene3D" id="1.10.8.720">
    <property type="entry name" value="Region D6 of dynein motor"/>
    <property type="match status" value="1"/>
</dbReference>
<evidence type="ECO:0000256" key="3">
    <source>
        <dbReference type="ARBA" id="ARBA00008887"/>
    </source>
</evidence>
<dbReference type="InterPro" id="IPR042219">
    <property type="entry name" value="AAA_lid_11_sf"/>
</dbReference>
<dbReference type="Pfam" id="PF12774">
    <property type="entry name" value="AAA_6"/>
    <property type="match status" value="1"/>
</dbReference>
<feature type="domain" description="Dynein heavy chain AAA lid" evidence="25">
    <location>
        <begin position="3210"/>
        <end position="3349"/>
    </location>
</feature>
<dbReference type="FunFam" id="1.10.8.710:FF:000004">
    <property type="entry name" value="Dynein axonemal heavy chain 6"/>
    <property type="match status" value="1"/>
</dbReference>
<dbReference type="Gene3D" id="1.20.1270.280">
    <property type="match status" value="1"/>
</dbReference>
<dbReference type="InterPro" id="IPR004273">
    <property type="entry name" value="Dynein_heavy_D6_P-loop"/>
</dbReference>
<dbReference type="Pfam" id="PF18199">
    <property type="entry name" value="Dynein_C"/>
    <property type="match status" value="1"/>
</dbReference>
<proteinExistence type="inferred from homology"/>
<keyword evidence="4" id="KW-0963">Cytoplasm</keyword>
<dbReference type="GO" id="GO:0005874">
    <property type="term" value="C:microtubule"/>
    <property type="evidence" value="ECO:0007669"/>
    <property type="project" value="UniProtKB-KW"/>
</dbReference>
<dbReference type="FunFam" id="3.40.50.300:FF:002141">
    <property type="entry name" value="Dynein heavy chain"/>
    <property type="match status" value="1"/>
</dbReference>
<dbReference type="GO" id="GO:0045505">
    <property type="term" value="F:dynein intermediate chain binding"/>
    <property type="evidence" value="ECO:0007669"/>
    <property type="project" value="InterPro"/>
</dbReference>
<dbReference type="InterPro" id="IPR042228">
    <property type="entry name" value="Dynein_linker_3"/>
</dbReference>
<keyword evidence="13" id="KW-0505">Motor protein</keyword>
<evidence type="ECO:0000259" key="23">
    <source>
        <dbReference type="Pfam" id="PF12781"/>
    </source>
</evidence>
<evidence type="ECO:0000256" key="5">
    <source>
        <dbReference type="ARBA" id="ARBA00022701"/>
    </source>
</evidence>
<evidence type="ECO:0000256" key="2">
    <source>
        <dbReference type="ARBA" id="ARBA00004430"/>
    </source>
</evidence>
<evidence type="ECO:0000259" key="25">
    <source>
        <dbReference type="Pfam" id="PF18198"/>
    </source>
</evidence>
<dbReference type="Gene3D" id="1.20.920.30">
    <property type="match status" value="1"/>
</dbReference>
<sequence>MQRGKPTRKKGQPSSSDVKLPKIPKIQMPEDFKIRTQPLFSLPMEILKLPPPTSKGAKLQASKGGSRKRSSVMQSFTAMRKAREDFRAKLMNLICQSAPGEDSDAIPSGEEKNMLRYYYYLRYGIDTIHVAPLDNKMILRVHNLISMKLKKWRECLLTATEEMREDFMMSMKKAIVDFVLKDPNTEESLDDEDTPLKKELAMKDDAWRNRYAVAKRYLHKNLHSVNPCIAQVLQIWWKQYKSQSSENSNLETLPLSDLRLISMKDIMTTNEAYELQDFCFVCKRHIEAAGNVLTLQWLPTLQAVFLQGSKKKQIPDPKQVSKMRKFYNCLSCIMTYNLQTLCLKSMKDFTEYTLDVGGMNQGFVINLAFKDDAIGFDPTFKQFRDQLCLLYDFIIDACRQAPRLETLLYQDYVITSRATLRPIIDNDIVEDYKAKVADLINEQKIGPELRIQDFDNFVCLLNGESQQQVESFINSEPEKTFEEYCKEAAKYVTLAKEIPSKLEGTIVIGMFRMQRGDLINTLRGAASRLANTLLRRMTEDYQNMIKAIYDEYASIANTLLTPPQDTAALMDLIEYNKKVEQTIVEEMEDKLRNVLRYIIFLSDYTAFTPLEMKANNQSFHWYGRMPGVVEECKVICDQKKIEYQELLQVRIAKFIDDLEIYEAQSDELKYWGDINELSKYVTRARRLDEKLSMALTKIDQFNEEETSFGWELSQYPKRKAIYDRLVPYKKLYDAGYEFLEKYNTWMISKVGSFDPEDIEGDVSYFYKTVYKLEKSFQEVPATFQLAQSVRMKMEDFKTHLPIIQTLGNPGMKPRHWEKVSDIVGFPIIVDEELSLAKVIDFNLVDYIEKFESISEAATKENNLEKALDKMIKEWAELKFEILPYKDTGTYILSSVDEIQLLLDDHIVKTQTMKNSPYIKPFEEIIIDWEAKLILLQEILDEWLKVQATWMYLEPIFSSPDIQQQIPEEGRRFSAVDKMWREIMKASYTEPRVLDVITIDKMLDRLRKSNNLLEMVQRGLNAYLEKKRLYFPRFFFLSNDELLEILSETKDPMRVQPHLKKCFEGIAKLNFTEEMVVTHMKSSEGEVVGLTMTINTAAARGQVEKWLLELEKSMKASVHHVVALSFDNYLECPREQWVLIWPGQAVQCIAMTFWTSEVTDAIHLSVKAMRGYWDKCNYQISKIVDLVRGALSLQNRITLGALVVLDVHARDVLMELIEFNVQQDNDFNWLSQIRYYWELQEEDNSMQIATRMINSQLMYGYEYLGNTGRLVVTPLTDRCFRTLFGALHLNLGGAPEGPAGTGKTETTKDLAKAVAKQCVVFNCSDGLDYLALGKFFKGLASCGAWSCFDEFNRIDLEVLSVVAQQILSIQRGINSGATELLFEGTLLNLDKSCAVFITMNPGYAGRSELPDNLKALFRSVAMMVPDYVLISEIELYAFGYLNAKPLAVKIVATYKLCSEQLSSQSHYDYGMRAVKSVLRAAGALKLRYPDEVEDVILLRSIKDVNLPKFLEHDVPLFMGIIGDLFPGLPLPEAGLPHLVACLKEACVPLNLQANDFFIEKVLQLYEMILVRHGLMLVGFPFSGKTKCYHALGGALGLVSEKGLMDENAVEWTVINPKSITMGQLYGQFDPVSHEWSDGILAVSYRAFAVSTNDNRKWLIFDGPVDAIWIENLNTVLDDNKKLCLMSGEIIQLAPTTNLVFEPMDLEAASPATVSRCGMIYMEPKGLGWKCLMESWLNTLPATLHGFNRNYIRTLFNRFMSPLLWLVELSGKVKQMYVTSRSNLVNACMMLFDSFMDDFYDEKYVEALSDLDIRAQLEGVFFFSTIWSIGATLESDGRPKFDMLFRGLLEKEFPEKGVLLSVPEVTPDLQSIKRLWVHECLRVFSDRLTEDSDRQWLITDRHLRNLIYCDFANPKVDTRFYMETTNMEHLNSTVDAYLVEFNNMSKKPMNLVLFRFAIEHVSRICRVLTQPRSHALLVGLGGSGRQSLTRLAAHINEYDLFQVEMSRTYGKTEWREDLKTLLRKSSTPDLHMVFLFIESQIKEEGFLEDVNNMLNSGEVPNIFVADEKAELCEKMRVIDRQRDKSLQTDGTPTALYAYFVSIVRDQLHIVLAMSPAGTSLRTRIRKFPSLVNCCTIDWFQEWPPDALLAVATRFLKDIELTELERGTAIKLCQMFHTDTQELTKQFLLRLKRYNYVTPTAYLELINMFKSLLSKKRTELLSSEKRYITGLDQLAIAAKSVAALQEALEVLQPKLAAGAAAVAETTAKVEKEKEGVALVEAEAREAQGIKDECDADLAEAMPILNSALAALDTLTPQDITFIKTMKSPPRGIKLVMEAICILKEMKPDKIPNPSGVGTIEDYWGPSKKLLNDIKFLESLQNYDKDNIPPAVMKKLMTTVMQDDGFVPEKIRAVSVAAEGMCKWVIAMTKYDKVAKVVAPKKQRLAAAQAVYDKAMAALAVKQAQLREVQLKLGKLEDALSEQNRQQRMLDDEVMDCSNKLKRAEMLISGLGGEKHRWTQIAKTLRETYNTLTGDILIAAGIIAYLGPFTAAFRNDQVKKWAHACHDCGIVCTLNFSLIKSLGEPVTIQQWNIDGLPADDFSVESAIIIMTARRWPLMIDPQGQANRWIKNMEKPNNLCVVRMAQADLGRVLENAVQFGQPVLLENVLEELDPMLEPLLQQQTFRQGGALCIKIGDTIVEYNKDFKLYISTKLANPHYLPEVGVRVTLVNFMLAKDGLQAQLLSRVVARERPDLQQAKADLTTQGAEHRRLLQDIEKKILNVLSTSEHLLEDEEAVQILNSAKDMSNEIKEKQEVAMVTEKAIDVARDDYVPIAVHSTNLFFLIASLANIDPMYQYSLGWFEGLFTGSIDNTEKVEDIPQRLAILRAHFTYSLYANICRSLFEKDKLVFSLLLTVTIMVAESRLEQGDVMFLLAGAQPRHVPPNPVSFLSPQAWSELNGYAKYNIFIPNILILNEIEKFHGIIDHFMKNISQWESFCDSLDPHNQPLPEPWNKQLSMFEKMCVLRCMRLDMMVPAVQNFVEAQMGRPFVEPPLFDLASSYSDSHCCIPLLFVLTPGSDPMGTLLKFADDQGFGSSRLFSLSLGQGQGPIAVKLIDEGIRSGTWVVLQNCHLAKSWMPMLEKICESLTPDSTHPDFRLWLTSYPADHFPVYVLQNGVKMTNEPPQGLRANIARSYQSDPINDMEWFEGNKQPENFKKLLFALCFFHAVVQERRQFGPLGWNIRYEFNETDLRISVTQLYMFLNEYEDVQFVALRYLTGECNYGGRVTDDWDRRCLNTILHKFYNPRAIDEDKYPLDPTGTYYVPTLREHADFILFARSLPVATPPSVFGFHPNADITKHFREAEELLNTAVLTQDTMAAGGAGTTPEQQAMAIAEDVLARLPNKILRGPSHEGDIKPADMTPMSIVVIQEAARYERLVSVVRTSSRAVIGAVQGVSVLTDITEEVLTSMVRGRIPALWAGKSYPSLKPLAAYFNDLLARLEFLQHWHQYGPPVVFWLSGFYFPQAFLTAAQQSYARKYKIPIDQLAFHYEVQRTFTLETPPDEGVYIHGLFMEGARWNMEDYMMDESIPKVLYDDFPPVWLIPLKREDIPTDVFYNCPLYKTGDRRGVLSTTGHSTNYILFMRLPTTQHPDHWIMRGVALLTQLPF</sequence>
<dbReference type="Gene3D" id="1.20.920.20">
    <property type="match status" value="1"/>
</dbReference>
<dbReference type="Gene3D" id="3.40.50.300">
    <property type="entry name" value="P-loop containing nucleotide triphosphate hydrolases"/>
    <property type="match status" value="5"/>
</dbReference>
<evidence type="ECO:0000259" key="24">
    <source>
        <dbReference type="Pfam" id="PF17852"/>
    </source>
</evidence>
<keyword evidence="15" id="KW-0966">Cell projection</keyword>
<dbReference type="InterPro" id="IPR042222">
    <property type="entry name" value="Dynein_2_N"/>
</dbReference>
<feature type="domain" description="Dynein heavy chain C-terminal" evidence="26">
    <location>
        <begin position="3356"/>
        <end position="3657"/>
    </location>
</feature>
<keyword evidence="12" id="KW-0969">Cilium</keyword>
<dbReference type="Gene3D" id="1.10.8.710">
    <property type="match status" value="1"/>
</dbReference>
<evidence type="ECO:0000256" key="6">
    <source>
        <dbReference type="ARBA" id="ARBA00022737"/>
    </source>
</evidence>
<dbReference type="InterPro" id="IPR035706">
    <property type="entry name" value="AAA_9"/>
</dbReference>
<dbReference type="Pfam" id="PF08393">
    <property type="entry name" value="DHC_N2"/>
    <property type="match status" value="1"/>
</dbReference>
<feature type="domain" description="Dynein heavy chain region D6 P-loop" evidence="18">
    <location>
        <begin position="3061"/>
        <end position="3175"/>
    </location>
</feature>
<keyword evidence="7" id="KW-0547">Nucleotide-binding</keyword>
<protein>
    <submittedName>
        <fullName evidence="27">Jg2633 protein</fullName>
    </submittedName>
</protein>
<feature type="domain" description="Dynein heavy chain linker" evidence="19">
    <location>
        <begin position="721"/>
        <end position="1121"/>
    </location>
</feature>
<evidence type="ECO:0000256" key="16">
    <source>
        <dbReference type="SAM" id="Coils"/>
    </source>
</evidence>
<dbReference type="InterPro" id="IPR024743">
    <property type="entry name" value="Dynein_HC_stalk"/>
</dbReference>
<evidence type="ECO:0000259" key="19">
    <source>
        <dbReference type="Pfam" id="PF08393"/>
    </source>
</evidence>
<dbReference type="Gene3D" id="1.20.140.100">
    <property type="entry name" value="Dynein heavy chain, N-terminal domain 2"/>
    <property type="match status" value="1"/>
</dbReference>
<dbReference type="GO" id="GO:0005858">
    <property type="term" value="C:axonemal dynein complex"/>
    <property type="evidence" value="ECO:0007669"/>
    <property type="project" value="UniProtKB-ARBA"/>
</dbReference>
<dbReference type="InterPro" id="IPR043160">
    <property type="entry name" value="Dynein_C_barrel"/>
</dbReference>
<feature type="domain" description="Dynein heavy chain AAA module D4" evidence="22">
    <location>
        <begin position="1947"/>
        <end position="2209"/>
    </location>
</feature>
<dbReference type="GO" id="GO:0005524">
    <property type="term" value="F:ATP binding"/>
    <property type="evidence" value="ECO:0007669"/>
    <property type="project" value="UniProtKB-KW"/>
</dbReference>
<evidence type="ECO:0000259" key="26">
    <source>
        <dbReference type="Pfam" id="PF18199"/>
    </source>
</evidence>
<dbReference type="Pfam" id="PF17852">
    <property type="entry name" value="Dynein_AAA_lid"/>
    <property type="match status" value="1"/>
</dbReference>
<evidence type="ECO:0000256" key="11">
    <source>
        <dbReference type="ARBA" id="ARBA00023054"/>
    </source>
</evidence>
<keyword evidence="11 16" id="KW-0175">Coiled coil</keyword>
<feature type="domain" description="Dynein heavy chain AAA 5 extension" evidence="24">
    <location>
        <begin position="1751"/>
        <end position="1856"/>
    </location>
</feature>
<dbReference type="GO" id="GO:0008569">
    <property type="term" value="F:minus-end-directed microtubule motor activity"/>
    <property type="evidence" value="ECO:0007669"/>
    <property type="project" value="InterPro"/>
</dbReference>
<feature type="coiled-coil region" evidence="16">
    <location>
        <begin position="2455"/>
        <end position="2489"/>
    </location>
</feature>
<feature type="region of interest" description="Disordered" evidence="17">
    <location>
        <begin position="51"/>
        <end position="72"/>
    </location>
</feature>